<accession>A0A423WKU8</accession>
<proteinExistence type="predicted"/>
<evidence type="ECO:0000313" key="1">
    <source>
        <dbReference type="EMBL" id="ROW03832.1"/>
    </source>
</evidence>
<gene>
    <name evidence="1" type="ORF">VPNG_07260</name>
</gene>
<evidence type="ECO:0000313" key="2">
    <source>
        <dbReference type="Proteomes" id="UP000285146"/>
    </source>
</evidence>
<dbReference type="AlphaFoldDB" id="A0A423WKU8"/>
<protein>
    <submittedName>
        <fullName evidence="1">Uncharacterized protein</fullName>
    </submittedName>
</protein>
<sequence>MCFTGYRYSSQQKVNWCGPGAGPGKRYRLLRRAGREHGVKGERARQVGGEHTHANESTVVCIARWSYTKDGMENALHTRIYVYAPRPADGPGALHSHTTLG</sequence>
<reference evidence="1 2" key="1">
    <citation type="submission" date="2015-09" db="EMBL/GenBank/DDBJ databases">
        <title>Host preference determinants of Valsa canker pathogens revealed by comparative genomics.</title>
        <authorList>
            <person name="Yin Z."/>
            <person name="Huang L."/>
        </authorList>
    </citation>
    <scope>NUCLEOTIDE SEQUENCE [LARGE SCALE GENOMIC DNA]</scope>
    <source>
        <strain evidence="1 2">SXYLt</strain>
    </source>
</reference>
<dbReference type="EMBL" id="LKEB01000048">
    <property type="protein sequence ID" value="ROW03832.1"/>
    <property type="molecule type" value="Genomic_DNA"/>
</dbReference>
<dbReference type="Proteomes" id="UP000285146">
    <property type="component" value="Unassembled WGS sequence"/>
</dbReference>
<comment type="caution">
    <text evidence="1">The sequence shown here is derived from an EMBL/GenBank/DDBJ whole genome shotgun (WGS) entry which is preliminary data.</text>
</comment>
<keyword evidence="2" id="KW-1185">Reference proteome</keyword>
<dbReference type="InParanoid" id="A0A423WKU8"/>
<organism evidence="1 2">
    <name type="scientific">Cytospora leucostoma</name>
    <dbReference type="NCBI Taxonomy" id="1230097"/>
    <lineage>
        <taxon>Eukaryota</taxon>
        <taxon>Fungi</taxon>
        <taxon>Dikarya</taxon>
        <taxon>Ascomycota</taxon>
        <taxon>Pezizomycotina</taxon>
        <taxon>Sordariomycetes</taxon>
        <taxon>Sordariomycetidae</taxon>
        <taxon>Diaporthales</taxon>
        <taxon>Cytosporaceae</taxon>
        <taxon>Cytospora</taxon>
    </lineage>
</organism>
<name>A0A423WKU8_9PEZI</name>